<dbReference type="EMBL" id="LR031874">
    <property type="protein sequence ID" value="VDD24388.1"/>
    <property type="molecule type" value="Genomic_DNA"/>
</dbReference>
<feature type="compositionally biased region" description="Acidic residues" evidence="1">
    <location>
        <begin position="73"/>
        <end position="85"/>
    </location>
</feature>
<feature type="region of interest" description="Disordered" evidence="1">
    <location>
        <begin position="56"/>
        <end position="93"/>
    </location>
</feature>
<evidence type="ECO:0000313" key="2">
    <source>
        <dbReference type="EMBL" id="VDD24388.1"/>
    </source>
</evidence>
<dbReference type="AlphaFoldDB" id="A0A3P6DDS7"/>
<accession>A0A3P6DDS7</accession>
<gene>
    <name evidence="2" type="ORF">BOLC2T10133H</name>
</gene>
<protein>
    <submittedName>
        <fullName evidence="2">Uncharacterized protein</fullName>
    </submittedName>
</protein>
<sequence>MAVMTWPNIYHLPISKPELVNVLTRMGQQIKTFDSNRNPNRWCDFHSDHGHKTEDCVAQTSAARSTQVHDDKDSDSEMENEEEAPEGVTTSKTTITAYLEDVLQEI</sequence>
<evidence type="ECO:0000256" key="1">
    <source>
        <dbReference type="SAM" id="MobiDB-lite"/>
    </source>
</evidence>
<name>A0A3P6DDS7_BRAOL</name>
<reference evidence="2" key="1">
    <citation type="submission" date="2018-11" db="EMBL/GenBank/DDBJ databases">
        <authorList>
            <consortium name="Genoscope - CEA"/>
            <person name="William W."/>
        </authorList>
    </citation>
    <scope>NUCLEOTIDE SEQUENCE</scope>
</reference>
<organism evidence="2">
    <name type="scientific">Brassica oleracea</name>
    <name type="common">Wild cabbage</name>
    <dbReference type="NCBI Taxonomy" id="3712"/>
    <lineage>
        <taxon>Eukaryota</taxon>
        <taxon>Viridiplantae</taxon>
        <taxon>Streptophyta</taxon>
        <taxon>Embryophyta</taxon>
        <taxon>Tracheophyta</taxon>
        <taxon>Spermatophyta</taxon>
        <taxon>Magnoliopsida</taxon>
        <taxon>eudicotyledons</taxon>
        <taxon>Gunneridae</taxon>
        <taxon>Pentapetalae</taxon>
        <taxon>rosids</taxon>
        <taxon>malvids</taxon>
        <taxon>Brassicales</taxon>
        <taxon>Brassicaceae</taxon>
        <taxon>Brassiceae</taxon>
        <taxon>Brassica</taxon>
    </lineage>
</organism>
<proteinExistence type="predicted"/>